<dbReference type="EMBL" id="JAINUF010000001">
    <property type="protein sequence ID" value="KAJ8380135.1"/>
    <property type="molecule type" value="Genomic_DNA"/>
</dbReference>
<evidence type="ECO:0000313" key="3">
    <source>
        <dbReference type="Proteomes" id="UP001152622"/>
    </source>
</evidence>
<accession>A0A9Q1G9N5</accession>
<sequence>MRPADLPISPRGSIGAEGVVPVLEAVTERSPSGSSRPSKPPNRRAGDTERLAMTQAVGLSAPTTISDTCTTPYPGQSGWEEIKSGGLEFAFKPDLIMCVAMSS</sequence>
<organism evidence="2 3">
    <name type="scientific">Synaphobranchus kaupii</name>
    <name type="common">Kaup's arrowtooth eel</name>
    <dbReference type="NCBI Taxonomy" id="118154"/>
    <lineage>
        <taxon>Eukaryota</taxon>
        <taxon>Metazoa</taxon>
        <taxon>Chordata</taxon>
        <taxon>Craniata</taxon>
        <taxon>Vertebrata</taxon>
        <taxon>Euteleostomi</taxon>
        <taxon>Actinopterygii</taxon>
        <taxon>Neopterygii</taxon>
        <taxon>Teleostei</taxon>
        <taxon>Anguilliformes</taxon>
        <taxon>Synaphobranchidae</taxon>
        <taxon>Synaphobranchus</taxon>
    </lineage>
</organism>
<evidence type="ECO:0000256" key="1">
    <source>
        <dbReference type="SAM" id="MobiDB-lite"/>
    </source>
</evidence>
<proteinExistence type="predicted"/>
<reference evidence="2" key="1">
    <citation type="journal article" date="2023" name="Science">
        <title>Genome structures resolve the early diversification of teleost fishes.</title>
        <authorList>
            <person name="Parey E."/>
            <person name="Louis A."/>
            <person name="Montfort J."/>
            <person name="Bouchez O."/>
            <person name="Roques C."/>
            <person name="Iampietro C."/>
            <person name="Lluch J."/>
            <person name="Castinel A."/>
            <person name="Donnadieu C."/>
            <person name="Desvignes T."/>
            <person name="Floi Bucao C."/>
            <person name="Jouanno E."/>
            <person name="Wen M."/>
            <person name="Mejri S."/>
            <person name="Dirks R."/>
            <person name="Jansen H."/>
            <person name="Henkel C."/>
            <person name="Chen W.J."/>
            <person name="Zahm M."/>
            <person name="Cabau C."/>
            <person name="Klopp C."/>
            <person name="Thompson A.W."/>
            <person name="Robinson-Rechavi M."/>
            <person name="Braasch I."/>
            <person name="Lecointre G."/>
            <person name="Bobe J."/>
            <person name="Postlethwait J.H."/>
            <person name="Berthelot C."/>
            <person name="Roest Crollius H."/>
            <person name="Guiguen Y."/>
        </authorList>
    </citation>
    <scope>NUCLEOTIDE SEQUENCE</scope>
    <source>
        <strain evidence="2">WJC10195</strain>
    </source>
</reference>
<dbReference type="AlphaFoldDB" id="A0A9Q1G9N5"/>
<feature type="region of interest" description="Disordered" evidence="1">
    <location>
        <begin position="27"/>
        <end position="49"/>
    </location>
</feature>
<name>A0A9Q1G9N5_SYNKA</name>
<comment type="caution">
    <text evidence="2">The sequence shown here is derived from an EMBL/GenBank/DDBJ whole genome shotgun (WGS) entry which is preliminary data.</text>
</comment>
<protein>
    <submittedName>
        <fullName evidence="2">Uncharacterized protein</fullName>
    </submittedName>
</protein>
<evidence type="ECO:0000313" key="2">
    <source>
        <dbReference type="EMBL" id="KAJ8380135.1"/>
    </source>
</evidence>
<dbReference type="Proteomes" id="UP001152622">
    <property type="component" value="Chromosome 1"/>
</dbReference>
<gene>
    <name evidence="2" type="ORF">SKAU_G00009130</name>
</gene>
<keyword evidence="3" id="KW-1185">Reference proteome</keyword>